<evidence type="ECO:0000256" key="4">
    <source>
        <dbReference type="ARBA" id="ARBA00022692"/>
    </source>
</evidence>
<evidence type="ECO:0000256" key="7">
    <source>
        <dbReference type="SAM" id="Phobius"/>
    </source>
</evidence>
<dbReference type="PANTHER" id="PTHR30065">
    <property type="entry name" value="FLAGELLAR BIOSYNTHETIC PROTEIN FLIR"/>
    <property type="match status" value="1"/>
</dbReference>
<accession>A0ABM7X836</accession>
<dbReference type="InterPro" id="IPR002010">
    <property type="entry name" value="T3SS_IM_R"/>
</dbReference>
<feature type="transmembrane region" description="Helical" evidence="7">
    <location>
        <begin position="183"/>
        <end position="202"/>
    </location>
</feature>
<protein>
    <submittedName>
        <fullName evidence="8">Flagellar biosynthetic protein FliR</fullName>
    </submittedName>
</protein>
<organism evidence="8 9">
    <name type="scientific">Anaeromyxobacter paludicola</name>
    <dbReference type="NCBI Taxonomy" id="2918171"/>
    <lineage>
        <taxon>Bacteria</taxon>
        <taxon>Pseudomonadati</taxon>
        <taxon>Myxococcota</taxon>
        <taxon>Myxococcia</taxon>
        <taxon>Myxococcales</taxon>
        <taxon>Cystobacterineae</taxon>
        <taxon>Anaeromyxobacteraceae</taxon>
        <taxon>Anaeromyxobacter</taxon>
    </lineage>
</organism>
<evidence type="ECO:0000256" key="5">
    <source>
        <dbReference type="ARBA" id="ARBA00022989"/>
    </source>
</evidence>
<evidence type="ECO:0000313" key="8">
    <source>
        <dbReference type="EMBL" id="BDG07996.1"/>
    </source>
</evidence>
<evidence type="ECO:0000313" key="9">
    <source>
        <dbReference type="Proteomes" id="UP001162734"/>
    </source>
</evidence>
<evidence type="ECO:0000256" key="6">
    <source>
        <dbReference type="ARBA" id="ARBA00023136"/>
    </source>
</evidence>
<gene>
    <name evidence="8" type="primary">fliR</name>
    <name evidence="8" type="ORF">AMPC_11090</name>
</gene>
<keyword evidence="4 7" id="KW-0812">Transmembrane</keyword>
<dbReference type="Proteomes" id="UP001162734">
    <property type="component" value="Chromosome"/>
</dbReference>
<keyword evidence="3" id="KW-1003">Cell membrane</keyword>
<sequence>MDLPLAAAYGYALVLLRTLGMFVSAPVLSARVVPMRARLGLGLLVAFAVWSGAGGPRIEPPGGIDGLAVAAAGETALGLLGGLSARWILEAARAAGQAMGLAAGIGMSQLMDPTTGDASGAVGEAVYQTAQAVAIAFGIHREAIGWLARSTAAWPPGAPRSLGDLAVRAIGSASVSAALAVRLAFPVMGAVLVGHATIGILGRSAPQLSLSSIGFSVAILAGGGALYLVAPAAAELAARAALAAFQR</sequence>
<feature type="transmembrane region" description="Helical" evidence="7">
    <location>
        <begin position="208"/>
        <end position="229"/>
    </location>
</feature>
<dbReference type="EMBL" id="AP025592">
    <property type="protein sequence ID" value="BDG07996.1"/>
    <property type="molecule type" value="Genomic_DNA"/>
</dbReference>
<keyword evidence="5 7" id="KW-1133">Transmembrane helix</keyword>
<dbReference type="PRINTS" id="PR00953">
    <property type="entry name" value="TYPE3IMRPROT"/>
</dbReference>
<proteinExistence type="inferred from homology"/>
<comment type="similarity">
    <text evidence="2">Belongs to the FliR/MopE/SpaR family.</text>
</comment>
<evidence type="ECO:0000256" key="1">
    <source>
        <dbReference type="ARBA" id="ARBA00004651"/>
    </source>
</evidence>
<name>A0ABM7X836_9BACT</name>
<evidence type="ECO:0000256" key="3">
    <source>
        <dbReference type="ARBA" id="ARBA00022475"/>
    </source>
</evidence>
<keyword evidence="6 7" id="KW-0472">Membrane</keyword>
<comment type="subcellular location">
    <subcellularLocation>
        <location evidence="1">Cell membrane</location>
        <topology evidence="1">Multi-pass membrane protein</topology>
    </subcellularLocation>
</comment>
<feature type="transmembrane region" description="Helical" evidence="7">
    <location>
        <begin position="6"/>
        <end position="25"/>
    </location>
</feature>
<dbReference type="Pfam" id="PF01311">
    <property type="entry name" value="Bac_export_1"/>
    <property type="match status" value="1"/>
</dbReference>
<dbReference type="PANTHER" id="PTHR30065:SF1">
    <property type="entry name" value="SURFACE PRESENTATION OF ANTIGENS PROTEIN SPAR"/>
    <property type="match status" value="1"/>
</dbReference>
<keyword evidence="8" id="KW-0282">Flagellum</keyword>
<keyword evidence="8" id="KW-0969">Cilium</keyword>
<dbReference type="RefSeq" id="WP_248345076.1">
    <property type="nucleotide sequence ID" value="NZ_AP025592.1"/>
</dbReference>
<reference evidence="9" key="1">
    <citation type="journal article" date="2022" name="Int. J. Syst. Evol. Microbiol.">
        <title>Anaeromyxobacter oryzae sp. nov., Anaeromyxobacter diazotrophicus sp. nov. and Anaeromyxobacter paludicola sp. nov., isolated from paddy soils.</title>
        <authorList>
            <person name="Itoh H."/>
            <person name="Xu Z."/>
            <person name="Mise K."/>
            <person name="Masuda Y."/>
            <person name="Ushijima N."/>
            <person name="Hayakawa C."/>
            <person name="Shiratori Y."/>
            <person name="Senoo K."/>
        </authorList>
    </citation>
    <scope>NUCLEOTIDE SEQUENCE [LARGE SCALE GENOMIC DNA]</scope>
    <source>
        <strain evidence="9">Red630</strain>
    </source>
</reference>
<keyword evidence="9" id="KW-1185">Reference proteome</keyword>
<evidence type="ECO:0000256" key="2">
    <source>
        <dbReference type="ARBA" id="ARBA00009772"/>
    </source>
</evidence>
<feature type="transmembrane region" description="Helical" evidence="7">
    <location>
        <begin position="37"/>
        <end position="55"/>
    </location>
</feature>
<feature type="transmembrane region" description="Helical" evidence="7">
    <location>
        <begin position="67"/>
        <end position="89"/>
    </location>
</feature>
<keyword evidence="8" id="KW-0966">Cell projection</keyword>